<dbReference type="EMBL" id="JBBPBM010000017">
    <property type="protein sequence ID" value="KAK8556514.1"/>
    <property type="molecule type" value="Genomic_DNA"/>
</dbReference>
<evidence type="ECO:0000313" key="2">
    <source>
        <dbReference type="Proteomes" id="UP001472677"/>
    </source>
</evidence>
<dbReference type="Proteomes" id="UP001472677">
    <property type="component" value="Unassembled WGS sequence"/>
</dbReference>
<reference evidence="1 2" key="1">
    <citation type="journal article" date="2024" name="G3 (Bethesda)">
        <title>Genome assembly of Hibiscus sabdariffa L. provides insights into metabolisms of medicinal natural products.</title>
        <authorList>
            <person name="Kim T."/>
        </authorList>
    </citation>
    <scope>NUCLEOTIDE SEQUENCE [LARGE SCALE GENOMIC DNA]</scope>
    <source>
        <strain evidence="1">TK-2024</strain>
        <tissue evidence="1">Old leaves</tissue>
    </source>
</reference>
<evidence type="ECO:0000313" key="1">
    <source>
        <dbReference type="EMBL" id="KAK8556514.1"/>
    </source>
</evidence>
<name>A0ABR2EAE6_9ROSI</name>
<proteinExistence type="predicted"/>
<comment type="caution">
    <text evidence="1">The sequence shown here is derived from an EMBL/GenBank/DDBJ whole genome shotgun (WGS) entry which is preliminary data.</text>
</comment>
<organism evidence="1 2">
    <name type="scientific">Hibiscus sabdariffa</name>
    <name type="common">roselle</name>
    <dbReference type="NCBI Taxonomy" id="183260"/>
    <lineage>
        <taxon>Eukaryota</taxon>
        <taxon>Viridiplantae</taxon>
        <taxon>Streptophyta</taxon>
        <taxon>Embryophyta</taxon>
        <taxon>Tracheophyta</taxon>
        <taxon>Spermatophyta</taxon>
        <taxon>Magnoliopsida</taxon>
        <taxon>eudicotyledons</taxon>
        <taxon>Gunneridae</taxon>
        <taxon>Pentapetalae</taxon>
        <taxon>rosids</taxon>
        <taxon>malvids</taxon>
        <taxon>Malvales</taxon>
        <taxon>Malvaceae</taxon>
        <taxon>Malvoideae</taxon>
        <taxon>Hibiscus</taxon>
    </lineage>
</organism>
<gene>
    <name evidence="1" type="ORF">V6N12_002913</name>
</gene>
<sequence>MFPYRTSSRTRLVATTQFQSLELHLQLTYVQCSTQTKQTRLAGTDPLAVNTGLPTDYSSYLVPNGVCHITDEFVISKDGLPPTSRGALKRTQCYNHGKLLNPTFSMTNLDLGRLFLLFTRSPILRHEKVGRFVRSFSIG</sequence>
<accession>A0ABR2EAE6</accession>
<keyword evidence="2" id="KW-1185">Reference proteome</keyword>
<protein>
    <submittedName>
        <fullName evidence="1">Uncharacterized protein</fullName>
    </submittedName>
</protein>